<feature type="transmembrane region" description="Helical" evidence="5">
    <location>
        <begin position="305"/>
        <end position="328"/>
    </location>
</feature>
<evidence type="ECO:0000256" key="2">
    <source>
        <dbReference type="ARBA" id="ARBA00022692"/>
    </source>
</evidence>
<feature type="transmembrane region" description="Helical" evidence="5">
    <location>
        <begin position="213"/>
        <end position="235"/>
    </location>
</feature>
<accession>A0ABT8EZA2</accession>
<keyword evidence="4 5" id="KW-0472">Membrane</keyword>
<evidence type="ECO:0000256" key="5">
    <source>
        <dbReference type="SAM" id="Phobius"/>
    </source>
</evidence>
<evidence type="ECO:0000256" key="1">
    <source>
        <dbReference type="ARBA" id="ARBA00004651"/>
    </source>
</evidence>
<dbReference type="EMBL" id="JAUHJR010000014">
    <property type="protein sequence ID" value="MDN4163516.1"/>
    <property type="molecule type" value="Genomic_DNA"/>
</dbReference>
<feature type="transmembrane region" description="Helical" evidence="5">
    <location>
        <begin position="80"/>
        <end position="98"/>
    </location>
</feature>
<organism evidence="7 8">
    <name type="scientific">Nocardioides abyssi</name>
    <dbReference type="NCBI Taxonomy" id="3058370"/>
    <lineage>
        <taxon>Bacteria</taxon>
        <taxon>Bacillati</taxon>
        <taxon>Actinomycetota</taxon>
        <taxon>Actinomycetes</taxon>
        <taxon>Propionibacteriales</taxon>
        <taxon>Nocardioidaceae</taxon>
        <taxon>Nocardioides</taxon>
    </lineage>
</organism>
<evidence type="ECO:0000313" key="8">
    <source>
        <dbReference type="Proteomes" id="UP001168537"/>
    </source>
</evidence>
<feature type="transmembrane region" description="Helical" evidence="5">
    <location>
        <begin position="369"/>
        <end position="389"/>
    </location>
</feature>
<feature type="transmembrane region" description="Helical" evidence="5">
    <location>
        <begin position="47"/>
        <end position="68"/>
    </location>
</feature>
<dbReference type="Gene3D" id="1.20.1250.20">
    <property type="entry name" value="MFS general substrate transporter like domains"/>
    <property type="match status" value="1"/>
</dbReference>
<reference evidence="7" key="1">
    <citation type="submission" date="2023-06" db="EMBL/GenBank/DDBJ databases">
        <title>Draft genome sequence of Nocardioides sp. SOB72.</title>
        <authorList>
            <person name="Zhang G."/>
        </authorList>
    </citation>
    <scope>NUCLEOTIDE SEQUENCE</scope>
    <source>
        <strain evidence="7">SOB72</strain>
    </source>
</reference>
<feature type="transmembrane region" description="Helical" evidence="5">
    <location>
        <begin position="255"/>
        <end position="275"/>
    </location>
</feature>
<keyword evidence="2 5" id="KW-0812">Transmembrane</keyword>
<dbReference type="InterPro" id="IPR036259">
    <property type="entry name" value="MFS_trans_sf"/>
</dbReference>
<dbReference type="PANTHER" id="PTHR23542:SF1">
    <property type="entry name" value="MAJOR FACILITATOR SUPERFAMILY (MFS) PROFILE DOMAIN-CONTAINING PROTEIN"/>
    <property type="match status" value="1"/>
</dbReference>
<evidence type="ECO:0000256" key="3">
    <source>
        <dbReference type="ARBA" id="ARBA00022989"/>
    </source>
</evidence>
<feature type="transmembrane region" description="Helical" evidence="5">
    <location>
        <begin position="340"/>
        <end position="363"/>
    </location>
</feature>
<sequence length="396" mass="39836">MTALAAYRRVLAHPGAALFSATGLVARLPISMVGLGIVLLVESSTGSYGVAGAVSAAYMVANAVLAIVQGRLLDALGQGRVLATASVVFGVAMVALVTSVQAGWPLAATYVAAAFAGGSLPQIGSCVRTRWSYVLEAPADKQTAYALEAVADEAVFILGPILVTLLATTVHPVAGLAVAIVAGVTGSLAFAAQRATEPPPHRHDRSTGVRPPLPWRTIIPLAVGSAALGVLFGAAEVTTVAFAEEQGNEAYAGGLLALWALGSLVAGFVTGAVSWKRGPAVRVRWGAAAMACAMAPLFLVDSVWVMGLVLLAGGLAIAPTLVATMSLTEQVVPSSRLTEGMAIMQTGLVAGVAPGATISGFVVDHSGASAAYLVSLAAGLVAALAAQTLPRDTTPR</sequence>
<feature type="domain" description="Major facilitator superfamily (MFS) profile" evidence="6">
    <location>
        <begin position="217"/>
        <end position="396"/>
    </location>
</feature>
<dbReference type="SUPFAM" id="SSF103473">
    <property type="entry name" value="MFS general substrate transporter"/>
    <property type="match status" value="1"/>
</dbReference>
<dbReference type="Pfam" id="PF07690">
    <property type="entry name" value="MFS_1"/>
    <property type="match status" value="1"/>
</dbReference>
<dbReference type="InterPro" id="IPR020846">
    <property type="entry name" value="MFS_dom"/>
</dbReference>
<comment type="subcellular location">
    <subcellularLocation>
        <location evidence="1">Cell membrane</location>
        <topology evidence="1">Multi-pass membrane protein</topology>
    </subcellularLocation>
</comment>
<keyword evidence="8" id="KW-1185">Reference proteome</keyword>
<comment type="caution">
    <text evidence="7">The sequence shown here is derived from an EMBL/GenBank/DDBJ whole genome shotgun (WGS) entry which is preliminary data.</text>
</comment>
<name>A0ABT8EZA2_9ACTN</name>
<protein>
    <submittedName>
        <fullName evidence="7">MFS transporter</fullName>
    </submittedName>
</protein>
<dbReference type="Proteomes" id="UP001168537">
    <property type="component" value="Unassembled WGS sequence"/>
</dbReference>
<feature type="transmembrane region" description="Helical" evidence="5">
    <location>
        <begin position="173"/>
        <end position="192"/>
    </location>
</feature>
<feature type="transmembrane region" description="Helical" evidence="5">
    <location>
        <begin position="16"/>
        <end position="41"/>
    </location>
</feature>
<dbReference type="InterPro" id="IPR011701">
    <property type="entry name" value="MFS"/>
</dbReference>
<evidence type="ECO:0000313" key="7">
    <source>
        <dbReference type="EMBL" id="MDN4163516.1"/>
    </source>
</evidence>
<gene>
    <name evidence="7" type="ORF">QWY29_19255</name>
</gene>
<proteinExistence type="predicted"/>
<dbReference type="PROSITE" id="PS50850">
    <property type="entry name" value="MFS"/>
    <property type="match status" value="1"/>
</dbReference>
<evidence type="ECO:0000256" key="4">
    <source>
        <dbReference type="ARBA" id="ARBA00023136"/>
    </source>
</evidence>
<evidence type="ECO:0000259" key="6">
    <source>
        <dbReference type="PROSITE" id="PS50850"/>
    </source>
</evidence>
<keyword evidence="3 5" id="KW-1133">Transmembrane helix</keyword>
<dbReference type="RefSeq" id="WP_300962832.1">
    <property type="nucleotide sequence ID" value="NZ_JAUHJR010000014.1"/>
</dbReference>
<dbReference type="PANTHER" id="PTHR23542">
    <property type="match status" value="1"/>
</dbReference>